<dbReference type="HOGENOM" id="CLU_011226_20_1_5"/>
<dbReference type="PANTHER" id="PTHR42673">
    <property type="entry name" value="MALEYLACETOACETATE ISOMERASE"/>
    <property type="match status" value="1"/>
</dbReference>
<dbReference type="GO" id="GO:0006559">
    <property type="term" value="P:L-phenylalanine catabolic process"/>
    <property type="evidence" value="ECO:0007669"/>
    <property type="project" value="TreeGrafter"/>
</dbReference>
<name>B6IU12_RHOCS</name>
<dbReference type="InterPro" id="IPR010987">
    <property type="entry name" value="Glutathione-S-Trfase_C-like"/>
</dbReference>
<dbReference type="NCBIfam" id="TIGR01262">
    <property type="entry name" value="maiA"/>
    <property type="match status" value="1"/>
</dbReference>
<dbReference type="OrthoDB" id="509852at2"/>
<dbReference type="STRING" id="414684.RC1_2508"/>
<gene>
    <name evidence="4" type="primary">maiA</name>
    <name evidence="4" type="ordered locus">RC1_2508</name>
</gene>
<dbReference type="SUPFAM" id="SSF52833">
    <property type="entry name" value="Thioredoxin-like"/>
    <property type="match status" value="1"/>
</dbReference>
<dbReference type="Gene3D" id="1.20.1050.10">
    <property type="match status" value="1"/>
</dbReference>
<comment type="similarity">
    <text evidence="1">Belongs to the GST superfamily. Zeta family.</text>
</comment>
<dbReference type="InterPro" id="IPR004045">
    <property type="entry name" value="Glutathione_S-Trfase_N"/>
</dbReference>
<dbReference type="EC" id="5.2.1.2" evidence="4"/>
<dbReference type="InterPro" id="IPR036282">
    <property type="entry name" value="Glutathione-S-Trfase_C_sf"/>
</dbReference>
<feature type="domain" description="GST C-terminal" evidence="3">
    <location>
        <begin position="87"/>
        <end position="213"/>
    </location>
</feature>
<dbReference type="InterPro" id="IPR034330">
    <property type="entry name" value="GST_Zeta_C"/>
</dbReference>
<dbReference type="PANTHER" id="PTHR42673:SF21">
    <property type="entry name" value="GLUTATHIONE S-TRANSFERASE YFCF"/>
    <property type="match status" value="1"/>
</dbReference>
<accession>B6IU12</accession>
<dbReference type="SFLD" id="SFLDS00019">
    <property type="entry name" value="Glutathione_Transferase_(cytos"/>
    <property type="match status" value="1"/>
</dbReference>
<protein>
    <submittedName>
        <fullName evidence="4">Maleylacetoacetate isomerase</fullName>
        <ecNumber evidence="4">5.2.1.2</ecNumber>
    </submittedName>
</protein>
<evidence type="ECO:0000259" key="3">
    <source>
        <dbReference type="PROSITE" id="PS50405"/>
    </source>
</evidence>
<dbReference type="SUPFAM" id="SSF47616">
    <property type="entry name" value="GST C-terminal domain-like"/>
    <property type="match status" value="1"/>
</dbReference>
<dbReference type="Pfam" id="PF13417">
    <property type="entry name" value="GST_N_3"/>
    <property type="match status" value="1"/>
</dbReference>
<dbReference type="CDD" id="cd03191">
    <property type="entry name" value="GST_C_Zeta"/>
    <property type="match status" value="1"/>
</dbReference>
<dbReference type="PROSITE" id="PS50404">
    <property type="entry name" value="GST_NTER"/>
    <property type="match status" value="1"/>
</dbReference>
<dbReference type="GO" id="GO:0006749">
    <property type="term" value="P:glutathione metabolic process"/>
    <property type="evidence" value="ECO:0007669"/>
    <property type="project" value="TreeGrafter"/>
</dbReference>
<keyword evidence="4" id="KW-0413">Isomerase</keyword>
<feature type="domain" description="GST N-terminal" evidence="2">
    <location>
        <begin position="1"/>
        <end position="82"/>
    </location>
</feature>
<proteinExistence type="inferred from homology"/>
<dbReference type="InterPro" id="IPR005955">
    <property type="entry name" value="GST_Zeta"/>
</dbReference>
<dbReference type="SFLD" id="SFLDG00358">
    <property type="entry name" value="Main_(cytGST)"/>
    <property type="match status" value="1"/>
</dbReference>
<dbReference type="GO" id="GO:0005737">
    <property type="term" value="C:cytoplasm"/>
    <property type="evidence" value="ECO:0007669"/>
    <property type="project" value="InterPro"/>
</dbReference>
<evidence type="ECO:0000256" key="1">
    <source>
        <dbReference type="ARBA" id="ARBA00010007"/>
    </source>
</evidence>
<evidence type="ECO:0000313" key="5">
    <source>
        <dbReference type="Proteomes" id="UP000001591"/>
    </source>
</evidence>
<dbReference type="FunFam" id="1.20.1050.10:FF:000017">
    <property type="entry name" value="Maleylacetoacetate isomerase"/>
    <property type="match status" value="1"/>
</dbReference>
<dbReference type="EMBL" id="CP000613">
    <property type="protein sequence ID" value="ACI99889.1"/>
    <property type="molecule type" value="Genomic_DNA"/>
</dbReference>
<dbReference type="InterPro" id="IPR040079">
    <property type="entry name" value="Glutathione_S-Trfase"/>
</dbReference>
<dbReference type="PROSITE" id="PS50405">
    <property type="entry name" value="GST_CTER"/>
    <property type="match status" value="1"/>
</dbReference>
<dbReference type="Proteomes" id="UP000001591">
    <property type="component" value="Chromosome"/>
</dbReference>
<dbReference type="CDD" id="cd03042">
    <property type="entry name" value="GST_N_Zeta"/>
    <property type="match status" value="1"/>
</dbReference>
<dbReference type="AlphaFoldDB" id="B6IU12"/>
<evidence type="ECO:0000313" key="4">
    <source>
        <dbReference type="EMBL" id="ACI99889.1"/>
    </source>
</evidence>
<keyword evidence="5" id="KW-1185">Reference proteome</keyword>
<dbReference type="InterPro" id="IPR036249">
    <property type="entry name" value="Thioredoxin-like_sf"/>
</dbReference>
<organism evidence="4 5">
    <name type="scientific">Rhodospirillum centenum (strain ATCC 51521 / SW)</name>
    <dbReference type="NCBI Taxonomy" id="414684"/>
    <lineage>
        <taxon>Bacteria</taxon>
        <taxon>Pseudomonadati</taxon>
        <taxon>Pseudomonadota</taxon>
        <taxon>Alphaproteobacteria</taxon>
        <taxon>Rhodospirillales</taxon>
        <taxon>Rhodospirillaceae</taxon>
        <taxon>Rhodospirillum</taxon>
    </lineage>
</organism>
<dbReference type="Gene3D" id="3.40.30.10">
    <property type="entry name" value="Glutaredoxin"/>
    <property type="match status" value="1"/>
</dbReference>
<reference evidence="4 5" key="1">
    <citation type="journal article" date="2010" name="BMC Genomics">
        <title>Metabolic flexibility revealed in the genome of the cyst-forming alpha-1 proteobacterium Rhodospirillum centenum.</title>
        <authorList>
            <person name="Lu Y.K."/>
            <person name="Marden J."/>
            <person name="Han M."/>
            <person name="Swingley W.D."/>
            <person name="Mastrian S.D."/>
            <person name="Chowdhury S.R."/>
            <person name="Hao J."/>
            <person name="Helmy T."/>
            <person name="Kim S."/>
            <person name="Kurdoglu A.A."/>
            <person name="Matthies H.J."/>
            <person name="Rollo D."/>
            <person name="Stothard P."/>
            <person name="Blankenship R.E."/>
            <person name="Bauer C.E."/>
            <person name="Touchman J.W."/>
        </authorList>
    </citation>
    <scope>NUCLEOTIDE SEQUENCE [LARGE SCALE GENOMIC DNA]</scope>
    <source>
        <strain evidence="5">ATCC 51521 / SW</strain>
    </source>
</reference>
<dbReference type="GO" id="GO:0004364">
    <property type="term" value="F:glutathione transferase activity"/>
    <property type="evidence" value="ECO:0007669"/>
    <property type="project" value="TreeGrafter"/>
</dbReference>
<dbReference type="KEGG" id="rce:RC1_2508"/>
<evidence type="ECO:0000259" key="2">
    <source>
        <dbReference type="PROSITE" id="PS50404"/>
    </source>
</evidence>
<dbReference type="eggNOG" id="COG0625">
    <property type="taxonomic scope" value="Bacteria"/>
</dbReference>
<sequence length="213" mass="23530">MKLYTYFRSSAAYRVRIALNLKGIAWESACIHLVKDGGQHRRPDYLALNPQGLVPALEDGGQLLTQSLAILEYLEETHPEPPLLPAAALERARVRAVALAIACDIHPINNLRVLTYLRRTLGQPDDTVNAWIRHWIESALAALETMVAPTAGRCCFGDAPTLADVCLVPQLFNARRFDCDLDACPTLLRIDAHCRELPAFRDAAPENQPDAAV</sequence>
<dbReference type="GO" id="GO:0016034">
    <property type="term" value="F:maleylacetoacetate isomerase activity"/>
    <property type="evidence" value="ECO:0007669"/>
    <property type="project" value="UniProtKB-EC"/>
</dbReference>
<dbReference type="InterPro" id="IPR034333">
    <property type="entry name" value="GST_Zeta_N"/>
</dbReference>
<dbReference type="RefSeq" id="WP_012567671.1">
    <property type="nucleotide sequence ID" value="NC_011420.2"/>
</dbReference>